<dbReference type="InterPro" id="IPR028978">
    <property type="entry name" value="Chorismate_lyase_/UTRA_dom_sf"/>
</dbReference>
<reference evidence="5 6" key="1">
    <citation type="submission" date="2020-06" db="EMBL/GenBank/DDBJ databases">
        <authorList>
            <person name="Jo H."/>
        </authorList>
    </citation>
    <scope>NUCLEOTIDE SEQUENCE [LARGE SCALE GENOMIC DNA]</scope>
    <source>
        <strain evidence="5 6">I46</strain>
    </source>
</reference>
<evidence type="ECO:0000256" key="2">
    <source>
        <dbReference type="ARBA" id="ARBA00023125"/>
    </source>
</evidence>
<evidence type="ECO:0000313" key="5">
    <source>
        <dbReference type="EMBL" id="QLD12280.1"/>
    </source>
</evidence>
<dbReference type="PRINTS" id="PR00035">
    <property type="entry name" value="HTHGNTR"/>
</dbReference>
<keyword evidence="3" id="KW-0804">Transcription</keyword>
<dbReference type="SUPFAM" id="SSF64288">
    <property type="entry name" value="Chorismate lyase-like"/>
    <property type="match status" value="1"/>
</dbReference>
<dbReference type="InterPro" id="IPR011663">
    <property type="entry name" value="UTRA"/>
</dbReference>
<name>A0A7D5JDU3_9MICO</name>
<dbReference type="InterPro" id="IPR050679">
    <property type="entry name" value="Bact_HTH_transcr_reg"/>
</dbReference>
<dbReference type="PANTHER" id="PTHR44846">
    <property type="entry name" value="MANNOSYL-D-GLYCERATE TRANSPORT/METABOLISM SYSTEM REPRESSOR MNGR-RELATED"/>
    <property type="match status" value="1"/>
</dbReference>
<dbReference type="Pfam" id="PF07702">
    <property type="entry name" value="UTRA"/>
    <property type="match status" value="1"/>
</dbReference>
<dbReference type="SMART" id="SM00345">
    <property type="entry name" value="HTH_GNTR"/>
    <property type="match status" value="1"/>
</dbReference>
<dbReference type="SUPFAM" id="SSF46785">
    <property type="entry name" value="Winged helix' DNA-binding domain"/>
    <property type="match status" value="1"/>
</dbReference>
<dbReference type="InterPro" id="IPR036390">
    <property type="entry name" value="WH_DNA-bd_sf"/>
</dbReference>
<dbReference type="InterPro" id="IPR000524">
    <property type="entry name" value="Tscrpt_reg_HTH_GntR"/>
</dbReference>
<gene>
    <name evidence="5" type="ORF">HW566_11140</name>
</gene>
<dbReference type="AlphaFoldDB" id="A0A7D5JDU3"/>
<keyword evidence="2" id="KW-0238">DNA-binding</keyword>
<dbReference type="EMBL" id="CP058316">
    <property type="protein sequence ID" value="QLD12280.1"/>
    <property type="molecule type" value="Genomic_DNA"/>
</dbReference>
<dbReference type="Pfam" id="PF00392">
    <property type="entry name" value="GntR"/>
    <property type="match status" value="1"/>
</dbReference>
<evidence type="ECO:0000256" key="3">
    <source>
        <dbReference type="ARBA" id="ARBA00023163"/>
    </source>
</evidence>
<protein>
    <submittedName>
        <fullName evidence="5">GntR family transcriptional regulator</fullName>
    </submittedName>
</protein>
<evidence type="ECO:0000259" key="4">
    <source>
        <dbReference type="PROSITE" id="PS50949"/>
    </source>
</evidence>
<dbReference type="InterPro" id="IPR036388">
    <property type="entry name" value="WH-like_DNA-bd_sf"/>
</dbReference>
<sequence>MTAPKYRELADMILSEIAGAPVGTPTLSERQLADQTGVSRMTARRAIDELVRQGLLTREVGRGTFVARRVVTVPLQLTSFTEDMRARGYEPSSRVLGFETAPAGDQAAAVFGIEPADSMIVLSRLRLADGIPMAIERSHLRAAAFPGLDSYDFSHDSLYSVLTERYGVLFDAGEQVIRAGIVHDEDAATLGVPTGAPVLELIRTSESHGRVVEWTTSTYPAARLELSARIAPATAPGSEPRSALRVRR</sequence>
<evidence type="ECO:0000313" key="6">
    <source>
        <dbReference type="Proteomes" id="UP000509638"/>
    </source>
</evidence>
<dbReference type="PANTHER" id="PTHR44846:SF1">
    <property type="entry name" value="MANNOSYL-D-GLYCERATE TRANSPORT_METABOLISM SYSTEM REPRESSOR MNGR-RELATED"/>
    <property type="match status" value="1"/>
</dbReference>
<dbReference type="Proteomes" id="UP000509638">
    <property type="component" value="Chromosome"/>
</dbReference>
<dbReference type="PROSITE" id="PS50949">
    <property type="entry name" value="HTH_GNTR"/>
    <property type="match status" value="1"/>
</dbReference>
<dbReference type="GO" id="GO:0003700">
    <property type="term" value="F:DNA-binding transcription factor activity"/>
    <property type="evidence" value="ECO:0007669"/>
    <property type="project" value="InterPro"/>
</dbReference>
<dbReference type="SMART" id="SM00866">
    <property type="entry name" value="UTRA"/>
    <property type="match status" value="1"/>
</dbReference>
<accession>A0A7D5JDU3</accession>
<dbReference type="GO" id="GO:0045892">
    <property type="term" value="P:negative regulation of DNA-templated transcription"/>
    <property type="evidence" value="ECO:0007669"/>
    <property type="project" value="TreeGrafter"/>
</dbReference>
<dbReference type="Gene3D" id="3.40.1410.10">
    <property type="entry name" value="Chorismate lyase-like"/>
    <property type="match status" value="1"/>
</dbReference>
<dbReference type="Gene3D" id="1.10.10.10">
    <property type="entry name" value="Winged helix-like DNA-binding domain superfamily/Winged helix DNA-binding domain"/>
    <property type="match status" value="1"/>
</dbReference>
<dbReference type="RefSeq" id="WP_178012899.1">
    <property type="nucleotide sequence ID" value="NZ_CP058316.1"/>
</dbReference>
<proteinExistence type="predicted"/>
<evidence type="ECO:0000256" key="1">
    <source>
        <dbReference type="ARBA" id="ARBA00023015"/>
    </source>
</evidence>
<feature type="domain" description="HTH gntR-type" evidence="4">
    <location>
        <begin position="3"/>
        <end position="69"/>
    </location>
</feature>
<dbReference type="CDD" id="cd07377">
    <property type="entry name" value="WHTH_GntR"/>
    <property type="match status" value="1"/>
</dbReference>
<keyword evidence="1" id="KW-0805">Transcription regulation</keyword>
<dbReference type="GO" id="GO:0003677">
    <property type="term" value="F:DNA binding"/>
    <property type="evidence" value="ECO:0007669"/>
    <property type="project" value="UniProtKB-KW"/>
</dbReference>
<organism evidence="5 6">
    <name type="scientific">Microbacterium oleivorans</name>
    <dbReference type="NCBI Taxonomy" id="273677"/>
    <lineage>
        <taxon>Bacteria</taxon>
        <taxon>Bacillati</taxon>
        <taxon>Actinomycetota</taxon>
        <taxon>Actinomycetes</taxon>
        <taxon>Micrococcales</taxon>
        <taxon>Microbacteriaceae</taxon>
        <taxon>Microbacterium</taxon>
    </lineage>
</organism>